<reference evidence="1" key="1">
    <citation type="submission" date="2014-09" db="EMBL/GenBank/DDBJ databases">
        <authorList>
            <person name="Magalhaes I.L.F."/>
            <person name="Oliveira U."/>
            <person name="Santos F.R."/>
            <person name="Vidigal T.H.D.A."/>
            <person name="Brescovit A.D."/>
            <person name="Santos A.J."/>
        </authorList>
    </citation>
    <scope>NUCLEOTIDE SEQUENCE</scope>
    <source>
        <tissue evidence="1">Shoot tissue taken approximately 20 cm above the soil surface</tissue>
    </source>
</reference>
<sequence length="36" mass="4297">MPFTDQYRIHTMPRHTHILLFSFSGSFCLLDPKIVF</sequence>
<name>A0A0A9DKJ9_ARUDO</name>
<organism evidence="1">
    <name type="scientific">Arundo donax</name>
    <name type="common">Giant reed</name>
    <name type="synonym">Donax arundinaceus</name>
    <dbReference type="NCBI Taxonomy" id="35708"/>
    <lineage>
        <taxon>Eukaryota</taxon>
        <taxon>Viridiplantae</taxon>
        <taxon>Streptophyta</taxon>
        <taxon>Embryophyta</taxon>
        <taxon>Tracheophyta</taxon>
        <taxon>Spermatophyta</taxon>
        <taxon>Magnoliopsida</taxon>
        <taxon>Liliopsida</taxon>
        <taxon>Poales</taxon>
        <taxon>Poaceae</taxon>
        <taxon>PACMAD clade</taxon>
        <taxon>Arundinoideae</taxon>
        <taxon>Arundineae</taxon>
        <taxon>Arundo</taxon>
    </lineage>
</organism>
<proteinExistence type="predicted"/>
<accession>A0A0A9DKJ9</accession>
<evidence type="ECO:0000313" key="1">
    <source>
        <dbReference type="EMBL" id="JAD87198.1"/>
    </source>
</evidence>
<protein>
    <submittedName>
        <fullName evidence="1">Uncharacterized protein</fullName>
    </submittedName>
</protein>
<reference evidence="1" key="2">
    <citation type="journal article" date="2015" name="Data Brief">
        <title>Shoot transcriptome of the giant reed, Arundo donax.</title>
        <authorList>
            <person name="Barrero R.A."/>
            <person name="Guerrero F.D."/>
            <person name="Moolhuijzen P."/>
            <person name="Goolsby J.A."/>
            <person name="Tidwell J."/>
            <person name="Bellgard S.E."/>
            <person name="Bellgard M.I."/>
        </authorList>
    </citation>
    <scope>NUCLEOTIDE SEQUENCE</scope>
    <source>
        <tissue evidence="1">Shoot tissue taken approximately 20 cm above the soil surface</tissue>
    </source>
</reference>
<dbReference type="EMBL" id="GBRH01210697">
    <property type="protein sequence ID" value="JAD87198.1"/>
    <property type="molecule type" value="Transcribed_RNA"/>
</dbReference>
<dbReference type="AlphaFoldDB" id="A0A0A9DKJ9"/>